<evidence type="ECO:0000313" key="7">
    <source>
        <dbReference type="Proteomes" id="UP000468531"/>
    </source>
</evidence>
<evidence type="ECO:0000313" key="6">
    <source>
        <dbReference type="EMBL" id="NEV02307.1"/>
    </source>
</evidence>
<comment type="similarity">
    <text evidence="1">Belongs to the LysR transcriptional regulatory family.</text>
</comment>
<name>A0A6P1BUX9_9BRAD</name>
<evidence type="ECO:0000259" key="5">
    <source>
        <dbReference type="PROSITE" id="PS50931"/>
    </source>
</evidence>
<dbReference type="Pfam" id="PF00126">
    <property type="entry name" value="HTH_1"/>
    <property type="match status" value="1"/>
</dbReference>
<keyword evidence="2" id="KW-0805">Transcription regulation</keyword>
<dbReference type="InterPro" id="IPR058163">
    <property type="entry name" value="LysR-type_TF_proteobact-type"/>
</dbReference>
<comment type="caution">
    <text evidence="6">The sequence shown here is derived from an EMBL/GenBank/DDBJ whole genome shotgun (WGS) entry which is preliminary data.</text>
</comment>
<dbReference type="GO" id="GO:0043565">
    <property type="term" value="F:sequence-specific DNA binding"/>
    <property type="evidence" value="ECO:0007669"/>
    <property type="project" value="TreeGrafter"/>
</dbReference>
<organism evidence="6 7">
    <name type="scientific">Bradyrhizobium uaiense</name>
    <dbReference type="NCBI Taxonomy" id="2594946"/>
    <lineage>
        <taxon>Bacteria</taxon>
        <taxon>Pseudomonadati</taxon>
        <taxon>Pseudomonadota</taxon>
        <taxon>Alphaproteobacteria</taxon>
        <taxon>Hyphomicrobiales</taxon>
        <taxon>Nitrobacteraceae</taxon>
        <taxon>Bradyrhizobium</taxon>
    </lineage>
</organism>
<feature type="non-terminal residue" evidence="6">
    <location>
        <position position="99"/>
    </location>
</feature>
<dbReference type="InterPro" id="IPR036390">
    <property type="entry name" value="WH_DNA-bd_sf"/>
</dbReference>
<proteinExistence type="inferred from homology"/>
<dbReference type="Proteomes" id="UP000468531">
    <property type="component" value="Unassembled WGS sequence"/>
</dbReference>
<accession>A0A6P1BUX9</accession>
<protein>
    <submittedName>
        <fullName evidence="6">LysR family transcriptional regulator</fullName>
    </submittedName>
</protein>
<feature type="domain" description="HTH lysR-type" evidence="5">
    <location>
        <begin position="1"/>
        <end position="59"/>
    </location>
</feature>
<dbReference type="PROSITE" id="PS50931">
    <property type="entry name" value="HTH_LYSR"/>
    <property type="match status" value="1"/>
</dbReference>
<dbReference type="PANTHER" id="PTHR30537:SF35">
    <property type="entry name" value="TRANSCRIPTIONAL REGULATORY PROTEIN"/>
    <property type="match status" value="1"/>
</dbReference>
<keyword evidence="4" id="KW-0804">Transcription</keyword>
<evidence type="ECO:0000256" key="3">
    <source>
        <dbReference type="ARBA" id="ARBA00023125"/>
    </source>
</evidence>
<dbReference type="SUPFAM" id="SSF46785">
    <property type="entry name" value="Winged helix' DNA-binding domain"/>
    <property type="match status" value="1"/>
</dbReference>
<reference evidence="6 7" key="1">
    <citation type="journal article" date="2020" name="Arch. Microbiol.">
        <title>Bradyrhizobium uaiense sp. nov., a new highly efficient cowpea symbiont.</title>
        <authorList>
            <person name="Cabral Michel D."/>
            <person name="Azarias Guimaraes A."/>
            <person name="Martins da Costa E."/>
            <person name="Soares de Carvalho T."/>
            <person name="Balsanelli E."/>
            <person name="Willems A."/>
            <person name="Maltempi de Souza E."/>
            <person name="de Souza Moreira F.M."/>
        </authorList>
    </citation>
    <scope>NUCLEOTIDE SEQUENCE [LARGE SCALE GENOMIC DNA]</scope>
    <source>
        <strain evidence="6 7">UFLA 03-164</strain>
    </source>
</reference>
<dbReference type="FunFam" id="1.10.10.10:FF:000001">
    <property type="entry name" value="LysR family transcriptional regulator"/>
    <property type="match status" value="1"/>
</dbReference>
<evidence type="ECO:0000256" key="1">
    <source>
        <dbReference type="ARBA" id="ARBA00009437"/>
    </source>
</evidence>
<dbReference type="GO" id="GO:0003700">
    <property type="term" value="F:DNA-binding transcription factor activity"/>
    <property type="evidence" value="ECO:0007669"/>
    <property type="project" value="InterPro"/>
</dbReference>
<dbReference type="Gene3D" id="1.10.10.10">
    <property type="entry name" value="Winged helix-like DNA-binding domain superfamily/Winged helix DNA-binding domain"/>
    <property type="match status" value="1"/>
</dbReference>
<dbReference type="AlphaFoldDB" id="A0A6P1BUX9"/>
<dbReference type="InterPro" id="IPR000847">
    <property type="entry name" value="LysR_HTH_N"/>
</dbReference>
<gene>
    <name evidence="6" type="ORF">FNJ47_42980</name>
</gene>
<keyword evidence="3" id="KW-0238">DNA-binding</keyword>
<dbReference type="PANTHER" id="PTHR30537">
    <property type="entry name" value="HTH-TYPE TRANSCRIPTIONAL REGULATOR"/>
    <property type="match status" value="1"/>
</dbReference>
<dbReference type="EMBL" id="VKHP01000337">
    <property type="protein sequence ID" value="NEV02307.1"/>
    <property type="molecule type" value="Genomic_DNA"/>
</dbReference>
<evidence type="ECO:0000256" key="4">
    <source>
        <dbReference type="ARBA" id="ARBA00023163"/>
    </source>
</evidence>
<dbReference type="GO" id="GO:0006351">
    <property type="term" value="P:DNA-templated transcription"/>
    <property type="evidence" value="ECO:0007669"/>
    <property type="project" value="TreeGrafter"/>
</dbReference>
<sequence>MDTLANLEAFLATADAGGFSAAARRLNVATSVVAKRVTQLEERIGTALFHRSTRQLRLTEAGQQYVHRARGVVADVGDLLSRMGEKQRDLSDHLRVKAP</sequence>
<dbReference type="InterPro" id="IPR036388">
    <property type="entry name" value="WH-like_DNA-bd_sf"/>
</dbReference>
<keyword evidence="7" id="KW-1185">Reference proteome</keyword>
<dbReference type="RefSeq" id="WP_163162337.1">
    <property type="nucleotide sequence ID" value="NZ_VKHP01000337.1"/>
</dbReference>
<dbReference type="PRINTS" id="PR00039">
    <property type="entry name" value="HTHLYSR"/>
</dbReference>
<evidence type="ECO:0000256" key="2">
    <source>
        <dbReference type="ARBA" id="ARBA00023015"/>
    </source>
</evidence>